<dbReference type="Pfam" id="PF21516">
    <property type="entry name" value="YqeH-like_C"/>
    <property type="match status" value="1"/>
</dbReference>
<dbReference type="InterPro" id="IPR019988">
    <property type="entry name" value="GTP-bd_ribosome_bgen_YqeH"/>
</dbReference>
<comment type="caution">
    <text evidence="3">The sequence shown here is derived from an EMBL/GenBank/DDBJ whole genome shotgun (WGS) entry which is preliminary data.</text>
</comment>
<accession>A0A1Y3VN44</accession>
<dbReference type="InterPro" id="IPR050896">
    <property type="entry name" value="Mito_lipid_metab_GTPase"/>
</dbReference>
<dbReference type="AlphaFoldDB" id="A0A1Y3VN44"/>
<dbReference type="EMBL" id="NFKM01000005">
    <property type="protein sequence ID" value="OUP61184.1"/>
    <property type="molecule type" value="Genomic_DNA"/>
</dbReference>
<evidence type="ECO:0000313" key="4">
    <source>
        <dbReference type="Proteomes" id="UP000195447"/>
    </source>
</evidence>
<dbReference type="GO" id="GO:0005525">
    <property type="term" value="F:GTP binding"/>
    <property type="evidence" value="ECO:0007669"/>
    <property type="project" value="InterPro"/>
</dbReference>
<feature type="domain" description="G" evidence="1">
    <location>
        <begin position="163"/>
        <end position="228"/>
    </location>
</feature>
<dbReference type="Pfam" id="PF01926">
    <property type="entry name" value="MMR_HSR1"/>
    <property type="match status" value="1"/>
</dbReference>
<dbReference type="PANTHER" id="PTHR46434:SF1">
    <property type="entry name" value="GENETIC INTERACTOR OF PROHIBITINS 3, MITOCHONDRIAL"/>
    <property type="match status" value="1"/>
</dbReference>
<organism evidence="3 4">
    <name type="scientific">Faecalitalea cylindroides</name>
    <dbReference type="NCBI Taxonomy" id="39483"/>
    <lineage>
        <taxon>Bacteria</taxon>
        <taxon>Bacillati</taxon>
        <taxon>Bacillota</taxon>
        <taxon>Erysipelotrichia</taxon>
        <taxon>Erysipelotrichales</taxon>
        <taxon>Erysipelotrichaceae</taxon>
        <taxon>Faecalitalea</taxon>
    </lineage>
</organism>
<dbReference type="RefSeq" id="WP_087158384.1">
    <property type="nucleotide sequence ID" value="NZ_CATZRL010000008.1"/>
</dbReference>
<evidence type="ECO:0000259" key="2">
    <source>
        <dbReference type="Pfam" id="PF21516"/>
    </source>
</evidence>
<keyword evidence="4" id="KW-1185">Reference proteome</keyword>
<evidence type="ECO:0000313" key="3">
    <source>
        <dbReference type="EMBL" id="OUP61184.1"/>
    </source>
</evidence>
<gene>
    <name evidence="3" type="ORF">B5F14_03615</name>
</gene>
<dbReference type="Proteomes" id="UP000195447">
    <property type="component" value="Unassembled WGS sequence"/>
</dbReference>
<dbReference type="InterPro" id="IPR048422">
    <property type="entry name" value="NOA1/YqeH-like_C"/>
</dbReference>
<dbReference type="InterPro" id="IPR006073">
    <property type="entry name" value="GTP-bd"/>
</dbReference>
<dbReference type="GeneID" id="79876214"/>
<dbReference type="InterPro" id="IPR027417">
    <property type="entry name" value="P-loop_NTPase"/>
</dbReference>
<evidence type="ECO:0000259" key="1">
    <source>
        <dbReference type="Pfam" id="PF01926"/>
    </source>
</evidence>
<dbReference type="NCBIfam" id="TIGR03597">
    <property type="entry name" value="GTPase_YqeH"/>
    <property type="match status" value="1"/>
</dbReference>
<dbReference type="Gene3D" id="3.40.50.300">
    <property type="entry name" value="P-loop containing nucleotide triphosphate hydrolases"/>
    <property type="match status" value="1"/>
</dbReference>
<protein>
    <submittedName>
        <fullName evidence="3">Ribosome biogenesis GTPase YqeH</fullName>
    </submittedName>
</protein>
<feature type="domain" description="NOA1/YqeH-like C-terminal" evidence="2">
    <location>
        <begin position="267"/>
        <end position="358"/>
    </location>
</feature>
<reference evidence="4" key="1">
    <citation type="submission" date="2017-04" db="EMBL/GenBank/DDBJ databases">
        <title>Function of individual gut microbiota members based on whole genome sequencing of pure cultures obtained from chicken caecum.</title>
        <authorList>
            <person name="Medvecky M."/>
            <person name="Cejkova D."/>
            <person name="Polansky O."/>
            <person name="Karasova D."/>
            <person name="Kubasova T."/>
            <person name="Cizek A."/>
            <person name="Rychlik I."/>
        </authorList>
    </citation>
    <scope>NUCLEOTIDE SEQUENCE [LARGE SCALE GENOMIC DNA]</scope>
    <source>
        <strain evidence="4">An178</strain>
    </source>
</reference>
<dbReference type="PANTHER" id="PTHR46434">
    <property type="entry name" value="GENETIC INTERACTOR OF PROHIBITINS 3, MITOCHONDRIAL"/>
    <property type="match status" value="1"/>
</dbReference>
<sequence>MTKYCKGCGAKLQNDDKDAIGYVPTLDASYCERCFRIRHYGDVTISMAQKIESNQTLDKIAKVKGVIFWVVDLFAFESNMISRLNQKLDTDEIVLVLTKRDVLPKTLSDKKILEFVNRRLDEEGIKVKDIVICGYLLKHNEQSKACIDEIYSKIQMYRKGRDIVFMGVANAGKSTILNQLLAMEDLTTSRHPGTTLDLVPIEQDGYTIYDTPGIENHHSVLTFLNSKDLKMVIPTKPIKPFVSQIYEDQSFAAAGLARLDIVVKGKASVVGYFSRSLSIHRGKLENADNLWNKHLNEMLVPCLDTSMLTMHTFQAPKVTNEKLDVVIHGLGWFCISGQIQDVYVRVHKGINVTFRKAMI</sequence>
<proteinExistence type="predicted"/>
<name>A0A1Y3VN44_9FIRM</name>
<dbReference type="SUPFAM" id="SSF52540">
    <property type="entry name" value="P-loop containing nucleoside triphosphate hydrolases"/>
    <property type="match status" value="1"/>
</dbReference>